<protein>
    <submittedName>
        <fullName evidence="2">Uncharacterized protein</fullName>
    </submittedName>
</protein>
<dbReference type="AlphaFoldDB" id="X0Z3J4"/>
<evidence type="ECO:0000256" key="1">
    <source>
        <dbReference type="SAM" id="Phobius"/>
    </source>
</evidence>
<name>X0Z3J4_9ZZZZ</name>
<accession>X0Z3J4</accession>
<keyword evidence="1" id="KW-0812">Transmembrane</keyword>
<organism evidence="2">
    <name type="scientific">marine sediment metagenome</name>
    <dbReference type="NCBI Taxonomy" id="412755"/>
    <lineage>
        <taxon>unclassified sequences</taxon>
        <taxon>metagenomes</taxon>
        <taxon>ecological metagenomes</taxon>
    </lineage>
</organism>
<reference evidence="2" key="1">
    <citation type="journal article" date="2014" name="Front. Microbiol.">
        <title>High frequency of phylogenetically diverse reductive dehalogenase-homologous genes in deep subseafloor sedimentary metagenomes.</title>
        <authorList>
            <person name="Kawai M."/>
            <person name="Futagami T."/>
            <person name="Toyoda A."/>
            <person name="Takaki Y."/>
            <person name="Nishi S."/>
            <person name="Hori S."/>
            <person name="Arai W."/>
            <person name="Tsubouchi T."/>
            <person name="Morono Y."/>
            <person name="Uchiyama I."/>
            <person name="Ito T."/>
            <person name="Fujiyama A."/>
            <person name="Inagaki F."/>
            <person name="Takami H."/>
        </authorList>
    </citation>
    <scope>NUCLEOTIDE SEQUENCE</scope>
    <source>
        <strain evidence="2">Expedition CK06-06</strain>
    </source>
</reference>
<proteinExistence type="predicted"/>
<gene>
    <name evidence="2" type="ORF">S01H4_00599</name>
</gene>
<keyword evidence="1" id="KW-1133">Transmembrane helix</keyword>
<keyword evidence="1" id="KW-0472">Membrane</keyword>
<sequence length="339" mass="39394">MPYQDKRETLNNEKVYKVVIPCPECRQKLKLPVYEDKKLRVTCPNPKCKKEFLFDCKKYRARQKLILSGTIIICFIILSAVIIAPIFLLDKGNVFITKVQNEYKSQFEKIQDEFTREKISIKESYNNEIKKIDVVALKTQATEHYEKIWEDRKSYSSKYAITPREKAQLEMLALSEDKIKSIKDIIRGIAIKAAPDNSTVNVLSSDSGYSLDIDFDMSELSSGEKGTRTKHDSIDSLKKEVIRLVSKVTNDVFEFCQNMDLESISIGCRHYVRQYNEENIHIGDINLIIYKICLDKKDLGELKDNPFLDIYFTTKYLTVEIDDFPNLEISDYFGVNHEK</sequence>
<evidence type="ECO:0000313" key="2">
    <source>
        <dbReference type="EMBL" id="GAG63900.1"/>
    </source>
</evidence>
<comment type="caution">
    <text evidence="2">The sequence shown here is derived from an EMBL/GenBank/DDBJ whole genome shotgun (WGS) entry which is preliminary data.</text>
</comment>
<dbReference type="EMBL" id="BART01000086">
    <property type="protein sequence ID" value="GAG63900.1"/>
    <property type="molecule type" value="Genomic_DNA"/>
</dbReference>
<feature type="transmembrane region" description="Helical" evidence="1">
    <location>
        <begin position="65"/>
        <end position="88"/>
    </location>
</feature>